<dbReference type="InterPro" id="IPR035983">
    <property type="entry name" value="Hect_E3_ubiquitin_ligase"/>
</dbReference>
<proteinExistence type="inferred from homology"/>
<evidence type="ECO:0000256" key="3">
    <source>
        <dbReference type="PROSITE-ProRule" id="PRU00104"/>
    </source>
</evidence>
<evidence type="ECO:0000256" key="4">
    <source>
        <dbReference type="RuleBase" id="RU369009"/>
    </source>
</evidence>
<dbReference type="InterPro" id="IPR045322">
    <property type="entry name" value="HECTD1/TRIP12-like"/>
</dbReference>
<keyword evidence="7" id="KW-1185">Reference proteome</keyword>
<dbReference type="PROSITE" id="PS50237">
    <property type="entry name" value="HECT"/>
    <property type="match status" value="1"/>
</dbReference>
<dbReference type="Gene3D" id="3.30.2410.10">
    <property type="entry name" value="Hect, E3 ligase catalytic domain"/>
    <property type="match status" value="1"/>
</dbReference>
<protein>
    <recommendedName>
        <fullName evidence="4">E3 ubiquitin-protein ligase</fullName>
        <ecNumber evidence="4">2.3.2.26</ecNumber>
    </recommendedName>
</protein>
<evidence type="ECO:0000313" key="6">
    <source>
        <dbReference type="EMBL" id="KAL5111802.1"/>
    </source>
</evidence>
<dbReference type="EMBL" id="JAKROA010000001">
    <property type="protein sequence ID" value="KAL5111802.1"/>
    <property type="molecule type" value="Genomic_DNA"/>
</dbReference>
<feature type="active site" description="Glycyl thioester intermediate" evidence="3">
    <location>
        <position position="2187"/>
    </location>
</feature>
<dbReference type="Proteomes" id="UP001651158">
    <property type="component" value="Unassembled WGS sequence"/>
</dbReference>
<evidence type="ECO:0000256" key="2">
    <source>
        <dbReference type="ARBA" id="ARBA00022786"/>
    </source>
</evidence>
<comment type="function">
    <text evidence="4">E3 ubiquitin-protein ligase which accepts ubiquitin from an E2 ubiquitin-conjugating enzyme in the form of a thioester and then directly transfers the ubiquitin to targeted substrates.</text>
</comment>
<dbReference type="SUPFAM" id="SSF48403">
    <property type="entry name" value="Ankyrin repeat"/>
    <property type="match status" value="1"/>
</dbReference>
<comment type="pathway">
    <text evidence="4">Protein modification; protein ubiquitination.</text>
</comment>
<evidence type="ECO:0000256" key="1">
    <source>
        <dbReference type="ARBA" id="ARBA00022679"/>
    </source>
</evidence>
<gene>
    <name evidence="6" type="ORF">TcWFU_003590</name>
</gene>
<dbReference type="SMART" id="SM00119">
    <property type="entry name" value="HECTc"/>
    <property type="match status" value="1"/>
</dbReference>
<comment type="catalytic activity">
    <reaction evidence="4">
        <text>S-ubiquitinyl-[E2 ubiquitin-conjugating enzyme]-L-cysteine + [acceptor protein]-L-lysine = [E2 ubiquitin-conjugating enzyme]-L-cysteine + N(6)-ubiquitinyl-[acceptor protein]-L-lysine.</text>
        <dbReference type="EC" id="2.3.2.26"/>
    </reaction>
</comment>
<dbReference type="Gene3D" id="3.90.1750.10">
    <property type="entry name" value="Hect, E3 ligase catalytic domains"/>
    <property type="match status" value="1"/>
</dbReference>
<sequence length="2218" mass="249252">MNKLGLSSDLDIVSDVFHLWIKSAIIHKTSIVDILMAMNSVQIRTCWHDLEGRSLLASAVDCRYPSAMMALVNRGSDPNSGLKETPMHVAASQGDSESLRFLISLRSSHFGVATNPLLRNTLGHTPRDCCKHWHLAEMLRINEEEFQAQFEILRGGTAGQLMAKILPLIIRGYNASMNPLLRLQALRLITRVCRSCPGYAMINLTLKGEKHDSSRSKSTKFPLRTQLLNLITSVLNQGCISEACQILSLILALVDHPGVREGLQCHGVLNFLSWRLEAESLLKGYSQDVSEKAEKWTNYLPNDLIDPEASHHGNIENPYESGHLRARPQCIYEFSWDQTYQFGDWFVLRSGNSSVIMLQEYAALYIEVKPRQVLDHLVVPIIVATLFTRTDSAKGGETRVTPEIDHIGKEKSGRLEAKTIILCSSAEGGQIRDNEDATTQWLKCQACIMRICSCKEGVIPLPLRCFHEKTSSPGASHDFCSTPLCEREDKLLNQETDVFSDTLDPEAGVCITKKTSSAFCGKLNSEKKSASALNSYSSSHSADDPLFMAESTSVHSNPGALSLEHIQTCLPATESDSAFKESHDSKTKVNQLDRLTAGLLSVSISSSGLVVCLRETIGAERYLKALATANNEVVTCNHTECTGNFNPDFYQHFTEGWIEDQEEQRTAKQVVSDSVGLEKIVIAQSKSGGIRFYGTDGLLIYRANAFSRTARLQKLHPLLESLTLSQRKALRTFYRSCYLQKLRECFIQRGTELLETLKPIVTAEYSECMLSLMNMAKVCETITSTIRTIVCEICVRLAIPVPAMFERFPSALPNFGESYEQLVQRSIYLQPKLRDNSRNRSPSMLGKQLHLRKVDLSSYRIFTAPLVTFHQLRNWLQEKIDNSPWHMDALENMGFMHDVSQPDQELHLVPPLEIINTSGLQSHSFPMLNRPWIFIDTGVLLETSHYSIKVPILSGQWPRLQHWKFLASSDKKSWDLLSEHHIYPRGQTPSSYWGSRGERIWAVNFLRIPYRFYWLIGVLNPQFDSTEPPLYLNSEANAKPSFGKVSDISNCIEVQNIEFYGHLKSVCPTPKLYSTEGTSDYHVQIKPGTLVVLNNFQLPECYLKEIWPPSFENNVEASEASSLSLGLVLSRVESGNATVAWFKPIPNENRAECSSRVVIERSSMVEDDSGQPHRFIFPSQVTNHTSMIELAVPDSDNLALQIFVKNILIRGNLVNSMEEDCKLTHDTKTQNSTTSTSQLLGEGVTSQKKSGILETTKASKSPTSPIIFGRLVLPYYGKALQLGGFQFNISFYGSCLSSLWPLHNGLSSSSKDADNRLTAPHVYDILARGTDISNQSKIATLDANLPGFIPPFNSRSGGQLQPATIMFDPSEGEHELRGNANSSNQGLYLWLSWNRSDSSEEGVSSSNMKSVKTTIVPDLIAQQLFPNFEISFFHCWMEGAGVTEEFPGCGKLKRPISPILGNCQRTYTLNYSFDIETSELFEGRLHREDYESRIHSSVNELPLIVPHLDGTLGHKITGADLVEQCLSLLHILHDISLSSVADQQPPTSPFGNGIITSTYQLLFCPPDVFFSSRLRRKVQAFMENPWSVIQGAGNPPLTVTSGKNDIDVIAWCQMLMRKFHFLFPFSTRVDFWRVTSLGLSRSIVWLQQQQQKQTGGQLPAFGDISSAGTVRDAYYRSADVESNSSNIMKLQVSASDFGYLWGPSMLFNVTHANNWIEEGGLPAMEVVEPQYRFPYSQSPSLGFSTSIVTSSSSSQPFYNRANGLNMLGRLQREVASVPRPSNMEEKSYCKFWPSAVQLLTSHASRKQELEVGFENEEGTGLGPTMEFYALLSAELMRKSHYIWVADYDCNEKDLERDMKFAVERDGLEKDWRVNNSEKMMYVRPRNGLFPAAWPANALPLGTEERFRVLGIALAKCLQDQRRMDLHFSTTFLQLLVGRGKTETCELASRLEDFVEIYPEQGKFFLLCLKYLNCAKNNASTPKEREQLEVEYFSSKLSDLCLTMEFPSITTEFGQSSFRLEDSYDWDNPESCMQPQQNTKEAEAIDHENLEIYIKRSIDFAMDKGIRKQINALKDGFNLVFPLNTLAVFTPDEMNQLISGDTLPDKWSYEELLATLEPVAGYTRQSTGYLMLLEVLSNLTEPERKRFVKFVTGSPNLPPGGFRNLYPTIKVAKKDASAFGPYPSVNTCMHYLKLPEYDTAEQLKEKLLTATIQSGFFLN</sequence>
<keyword evidence="2 3" id="KW-0833">Ubl conjugation pathway</keyword>
<accession>A0ABR4QQG4</accession>
<dbReference type="Gene3D" id="1.25.40.20">
    <property type="entry name" value="Ankyrin repeat-containing domain"/>
    <property type="match status" value="1"/>
</dbReference>
<dbReference type="PANTHER" id="PTHR45670">
    <property type="entry name" value="E3 UBIQUITIN-PROTEIN LIGASE TRIP12"/>
    <property type="match status" value="1"/>
</dbReference>
<evidence type="ECO:0000259" key="5">
    <source>
        <dbReference type="PROSITE" id="PS50237"/>
    </source>
</evidence>
<comment type="similarity">
    <text evidence="4">Belongs to the UPL family. K-HECT subfamily.</text>
</comment>
<evidence type="ECO:0000313" key="7">
    <source>
        <dbReference type="Proteomes" id="UP001651158"/>
    </source>
</evidence>
<dbReference type="PANTHER" id="PTHR45670:SF1">
    <property type="entry name" value="E3 UBIQUITIN-PROTEIN LIGASE HECTD1"/>
    <property type="match status" value="1"/>
</dbReference>
<dbReference type="InterPro" id="IPR036770">
    <property type="entry name" value="Ankyrin_rpt-contain_sf"/>
</dbReference>
<feature type="domain" description="HECT" evidence="5">
    <location>
        <begin position="1801"/>
        <end position="2218"/>
    </location>
</feature>
<dbReference type="EC" id="2.3.2.26" evidence="4"/>
<dbReference type="Pfam" id="PF00632">
    <property type="entry name" value="HECT"/>
    <property type="match status" value="1"/>
</dbReference>
<dbReference type="SUPFAM" id="SSF56204">
    <property type="entry name" value="Hect, E3 ligase catalytic domain"/>
    <property type="match status" value="1"/>
</dbReference>
<keyword evidence="1 4" id="KW-0808">Transferase</keyword>
<dbReference type="InterPro" id="IPR000569">
    <property type="entry name" value="HECT_dom"/>
</dbReference>
<organism evidence="6 7">
    <name type="scientific">Taenia crassiceps</name>
    <dbReference type="NCBI Taxonomy" id="6207"/>
    <lineage>
        <taxon>Eukaryota</taxon>
        <taxon>Metazoa</taxon>
        <taxon>Spiralia</taxon>
        <taxon>Lophotrochozoa</taxon>
        <taxon>Platyhelminthes</taxon>
        <taxon>Cestoda</taxon>
        <taxon>Eucestoda</taxon>
        <taxon>Cyclophyllidea</taxon>
        <taxon>Taeniidae</taxon>
        <taxon>Taenia</taxon>
    </lineage>
</organism>
<name>A0ABR4QQG4_9CEST</name>
<reference evidence="6 7" key="1">
    <citation type="journal article" date="2022" name="Front. Cell. Infect. Microbiol.">
        <title>The Genomes of Two Strains of Taenia crassiceps the Animal Model for the Study of Human Cysticercosis.</title>
        <authorList>
            <person name="Bobes R.J."/>
            <person name="Estrada K."/>
            <person name="Rios-Valencia D.G."/>
            <person name="Calderon-Gallegos A."/>
            <person name="de la Torre P."/>
            <person name="Carrero J.C."/>
            <person name="Sanchez-Flores A."/>
            <person name="Laclette J.P."/>
        </authorList>
    </citation>
    <scope>NUCLEOTIDE SEQUENCE [LARGE SCALE GENOMIC DNA]</scope>
    <source>
        <strain evidence="6">WFUcys</strain>
    </source>
</reference>
<comment type="caution">
    <text evidence="6">The sequence shown here is derived from an EMBL/GenBank/DDBJ whole genome shotgun (WGS) entry which is preliminary data.</text>
</comment>